<reference evidence="2" key="1">
    <citation type="submission" date="2020-07" db="EMBL/GenBank/DDBJ databases">
        <authorList>
            <person name="Pettersson B.M.F."/>
            <person name="Behra P.R.K."/>
            <person name="Ramesh M."/>
            <person name="Das S."/>
            <person name="Dasgupta S."/>
            <person name="Kirsebom L.A."/>
        </authorList>
    </citation>
    <scope>NUCLEOTIDE SEQUENCE</scope>
    <source>
        <strain evidence="2">DSM 45406</strain>
    </source>
</reference>
<protein>
    <submittedName>
        <fullName evidence="2">MBL fold metallo-hydrolase</fullName>
    </submittedName>
</protein>
<gene>
    <name evidence="2" type="ORF">H7H73_13435</name>
    <name evidence="3" type="ORF">MJO55_02560</name>
</gene>
<evidence type="ECO:0000313" key="4">
    <source>
        <dbReference type="Proteomes" id="UP001055159"/>
    </source>
</evidence>
<proteinExistence type="predicted"/>
<evidence type="ECO:0000259" key="1">
    <source>
        <dbReference type="SMART" id="SM00849"/>
    </source>
</evidence>
<dbReference type="CDD" id="cd07721">
    <property type="entry name" value="yflN-like_MBL-fold"/>
    <property type="match status" value="1"/>
</dbReference>
<dbReference type="InterPro" id="IPR036866">
    <property type="entry name" value="RibonucZ/Hydroxyglut_hydro"/>
</dbReference>
<name>A0A9X2YEP6_9MYCO</name>
<accession>A0A9X2YEP6</accession>
<dbReference type="RefSeq" id="WP_043404617.1">
    <property type="nucleotide sequence ID" value="NZ_CP092427.2"/>
</dbReference>
<dbReference type="Proteomes" id="UP001055159">
    <property type="component" value="Chromosome"/>
</dbReference>
<dbReference type="Proteomes" id="UP001140272">
    <property type="component" value="Unassembled WGS sequence"/>
</dbReference>
<dbReference type="PANTHER" id="PTHR42951:SF14">
    <property type="entry name" value="METALLO-BETA-LACTAMASE SUPERFAMILY PROTEIN"/>
    <property type="match status" value="1"/>
</dbReference>
<sequence>MPPVVTAVTDRVHFVETGLVNWTLVAADDGVMLIDAGFPGSRDDVLWSLRRLGFGPADVTAILLTHAHIDHLGTAIWFAGAHGTPVYCHGDEVRHSRREYLEQASPRDILSRAWQPKYLRWSTAIMREGALTHEGIPSAQALTDDVAAGLPGAPQVIATPGHTGGHCSYLVEGVLVSGDALITDHPVAPRPGPQLLPSIFNHDEDACRRSLDTLAAIEAEVMLPGHGPLWRGPVGEAARAAQTSVS</sequence>
<organism evidence="2 5">
    <name type="scientific">Mycolicibacterium rufum</name>
    <dbReference type="NCBI Taxonomy" id="318424"/>
    <lineage>
        <taxon>Bacteria</taxon>
        <taxon>Bacillati</taxon>
        <taxon>Actinomycetota</taxon>
        <taxon>Actinomycetes</taxon>
        <taxon>Mycobacteriales</taxon>
        <taxon>Mycobacteriaceae</taxon>
        <taxon>Mycolicibacterium</taxon>
    </lineage>
</organism>
<dbReference type="SMART" id="SM00849">
    <property type="entry name" value="Lactamase_B"/>
    <property type="match status" value="1"/>
</dbReference>
<dbReference type="Gene3D" id="3.60.15.10">
    <property type="entry name" value="Ribonuclease Z/Hydroxyacylglutathione hydrolase-like"/>
    <property type="match status" value="1"/>
</dbReference>
<dbReference type="InterPro" id="IPR050855">
    <property type="entry name" value="NDM-1-like"/>
</dbReference>
<reference evidence="2" key="2">
    <citation type="journal article" date="2022" name="BMC Genomics">
        <title>Comparative genome analysis of mycobacteria focusing on tRNA and non-coding RNA.</title>
        <authorList>
            <person name="Behra P.R.K."/>
            <person name="Pettersson B.M.F."/>
            <person name="Ramesh M."/>
            <person name="Das S."/>
            <person name="Dasgupta S."/>
            <person name="Kirsebom L.A."/>
        </authorList>
    </citation>
    <scope>NUCLEOTIDE SEQUENCE</scope>
    <source>
        <strain evidence="2">DSM 45406</strain>
    </source>
</reference>
<reference evidence="3" key="3">
    <citation type="submission" date="2022-08" db="EMBL/GenBank/DDBJ databases">
        <title>Whole genome sequencing of non-tuberculosis mycobacteria type-strains.</title>
        <authorList>
            <person name="Igarashi Y."/>
            <person name="Osugi A."/>
            <person name="Mitarai S."/>
        </authorList>
    </citation>
    <scope>NUCLEOTIDE SEQUENCE</scope>
    <source>
        <strain evidence="3">JCM 16372</strain>
    </source>
</reference>
<dbReference type="AlphaFoldDB" id="A0A9X2YEP6"/>
<dbReference type="InterPro" id="IPR001279">
    <property type="entry name" value="Metallo-B-lactamas"/>
</dbReference>
<dbReference type="SUPFAM" id="SSF56281">
    <property type="entry name" value="Metallo-hydrolase/oxidoreductase"/>
    <property type="match status" value="1"/>
</dbReference>
<evidence type="ECO:0000313" key="2">
    <source>
        <dbReference type="EMBL" id="MCV7071286.1"/>
    </source>
</evidence>
<dbReference type="PANTHER" id="PTHR42951">
    <property type="entry name" value="METALLO-BETA-LACTAMASE DOMAIN-CONTAINING"/>
    <property type="match status" value="1"/>
</dbReference>
<evidence type="ECO:0000313" key="3">
    <source>
        <dbReference type="EMBL" id="ULP37340.1"/>
    </source>
</evidence>
<dbReference type="EMBL" id="JACKRN010000462">
    <property type="protein sequence ID" value="MCV7071286.1"/>
    <property type="molecule type" value="Genomic_DNA"/>
</dbReference>
<feature type="domain" description="Metallo-beta-lactamase" evidence="1">
    <location>
        <begin position="19"/>
        <end position="226"/>
    </location>
</feature>
<keyword evidence="4" id="KW-1185">Reference proteome</keyword>
<dbReference type="Pfam" id="PF00753">
    <property type="entry name" value="Lactamase_B"/>
    <property type="match status" value="1"/>
</dbReference>
<evidence type="ECO:0000313" key="5">
    <source>
        <dbReference type="Proteomes" id="UP001140272"/>
    </source>
</evidence>
<dbReference type="EMBL" id="CP092427">
    <property type="protein sequence ID" value="ULP37340.1"/>
    <property type="molecule type" value="Genomic_DNA"/>
</dbReference>